<dbReference type="PANTHER" id="PTHR43772">
    <property type="entry name" value="ENDO-1,4-BETA-XYLANASE"/>
    <property type="match status" value="1"/>
</dbReference>
<gene>
    <name evidence="8" type="ORF">Micbo1qcDRAFT_216595</name>
</gene>
<dbReference type="PANTHER" id="PTHR43772:SF2">
    <property type="entry name" value="PUTATIVE (AFU_ORTHOLOGUE AFUA_2G04480)-RELATED"/>
    <property type="match status" value="1"/>
</dbReference>
<evidence type="ECO:0000256" key="3">
    <source>
        <dbReference type="ARBA" id="ARBA00023277"/>
    </source>
</evidence>
<dbReference type="EMBL" id="KQ964246">
    <property type="protein sequence ID" value="KXJ94962.1"/>
    <property type="molecule type" value="Genomic_DNA"/>
</dbReference>
<proteinExistence type="inferred from homology"/>
<keyword evidence="9" id="KW-1185">Reference proteome</keyword>
<evidence type="ECO:0000313" key="8">
    <source>
        <dbReference type="EMBL" id="KXJ94962.1"/>
    </source>
</evidence>
<dbReference type="AlphaFoldDB" id="A0A136JCS5"/>
<dbReference type="SUPFAM" id="SSF75005">
    <property type="entry name" value="Arabinanase/levansucrase/invertase"/>
    <property type="match status" value="1"/>
</dbReference>
<dbReference type="Pfam" id="PF04616">
    <property type="entry name" value="Glyco_hydro_43"/>
    <property type="match status" value="1"/>
</dbReference>
<keyword evidence="3" id="KW-0119">Carbohydrate metabolism</keyword>
<feature type="site" description="Important for catalytic activity, responsible for pKa modulation of the active site Glu and correct orientation of both the proton donor and substrate" evidence="5">
    <location>
        <position position="180"/>
    </location>
</feature>
<dbReference type="Proteomes" id="UP000070501">
    <property type="component" value="Unassembled WGS sequence"/>
</dbReference>
<evidence type="ECO:0000256" key="2">
    <source>
        <dbReference type="ARBA" id="ARBA00022801"/>
    </source>
</evidence>
<dbReference type="GO" id="GO:0005975">
    <property type="term" value="P:carbohydrate metabolic process"/>
    <property type="evidence" value="ECO:0007669"/>
    <property type="project" value="InterPro"/>
</dbReference>
<evidence type="ECO:0000313" key="9">
    <source>
        <dbReference type="Proteomes" id="UP000070501"/>
    </source>
</evidence>
<protein>
    <submittedName>
        <fullName evidence="8">Glycosyl hydrolase</fullName>
    </submittedName>
</protein>
<accession>A0A136JCS5</accession>
<evidence type="ECO:0000256" key="7">
    <source>
        <dbReference type="SAM" id="SignalP"/>
    </source>
</evidence>
<dbReference type="GO" id="GO:0004553">
    <property type="term" value="F:hydrolase activity, hydrolyzing O-glycosyl compounds"/>
    <property type="evidence" value="ECO:0007669"/>
    <property type="project" value="InterPro"/>
</dbReference>
<dbReference type="InParanoid" id="A0A136JCS5"/>
<dbReference type="OrthoDB" id="5211809at2759"/>
<sequence length="347" mass="38100">MAIPSLHRLSSLLTLLAATSSTSSLATSREAPHPILSSRQTQTLGPNPIDPGWYADPDAIKAADGTYWIYATLSIAFDDQTTFDALSAPSLSGPWTKHPAVFDTRGGNASSQWANKWLWAPCTVYRDGKYWFYYTANNPIEFEGTAGIGVAASESPGGPFIDVLDHPLIRTRYAGANAMDQQVFHDPDDDRWYLIWGGSFARIVPLGDDMASIAAWPGDAGTGSDTEPRDITPNEGYGEGPYMLKRGGWYYFMWSEGGYGTPDYRVAYAMSRSLLGPFERIGLMLDKGNSSVADGPGHHSIVREGEDEWYIVYHRRILGDDVADHRVLAADRLVFGEDGRIEAVVMT</sequence>
<evidence type="ECO:0000256" key="5">
    <source>
        <dbReference type="PIRSR" id="PIRSR606710-2"/>
    </source>
</evidence>
<comment type="similarity">
    <text evidence="1 6">Belongs to the glycosyl hydrolase 43 family.</text>
</comment>
<evidence type="ECO:0000256" key="6">
    <source>
        <dbReference type="RuleBase" id="RU361187"/>
    </source>
</evidence>
<feature type="chain" id="PRO_5007293658" evidence="7">
    <location>
        <begin position="25"/>
        <end position="347"/>
    </location>
</feature>
<dbReference type="STRING" id="196109.A0A136JCS5"/>
<dbReference type="InterPro" id="IPR006710">
    <property type="entry name" value="Glyco_hydro_43"/>
</dbReference>
<keyword evidence="2 6" id="KW-0378">Hydrolase</keyword>
<dbReference type="InterPro" id="IPR023296">
    <property type="entry name" value="Glyco_hydro_beta-prop_sf"/>
</dbReference>
<feature type="signal peptide" evidence="7">
    <location>
        <begin position="1"/>
        <end position="24"/>
    </location>
</feature>
<evidence type="ECO:0000256" key="1">
    <source>
        <dbReference type="ARBA" id="ARBA00009865"/>
    </source>
</evidence>
<dbReference type="InterPro" id="IPR052176">
    <property type="entry name" value="Glycosyl_Hydrlase_43_Enz"/>
</dbReference>
<keyword evidence="4 6" id="KW-0326">Glycosidase</keyword>
<evidence type="ECO:0000256" key="4">
    <source>
        <dbReference type="ARBA" id="ARBA00023295"/>
    </source>
</evidence>
<reference evidence="9" key="1">
    <citation type="submission" date="2016-02" db="EMBL/GenBank/DDBJ databases">
        <title>Draft genome sequence of Microdochium bolleyi, a fungal endophyte of beachgrass.</title>
        <authorList>
            <consortium name="DOE Joint Genome Institute"/>
            <person name="David A.S."/>
            <person name="May G."/>
            <person name="Haridas S."/>
            <person name="Lim J."/>
            <person name="Wang M."/>
            <person name="Labutti K."/>
            <person name="Lipzen A."/>
            <person name="Barry K."/>
            <person name="Grigoriev I.V."/>
        </authorList>
    </citation>
    <scope>NUCLEOTIDE SEQUENCE [LARGE SCALE GENOMIC DNA]</scope>
    <source>
        <strain evidence="9">J235TASD1</strain>
    </source>
</reference>
<dbReference type="Gene3D" id="2.115.10.20">
    <property type="entry name" value="Glycosyl hydrolase domain, family 43"/>
    <property type="match status" value="1"/>
</dbReference>
<keyword evidence="7" id="KW-0732">Signal</keyword>
<organism evidence="8 9">
    <name type="scientific">Microdochium bolleyi</name>
    <dbReference type="NCBI Taxonomy" id="196109"/>
    <lineage>
        <taxon>Eukaryota</taxon>
        <taxon>Fungi</taxon>
        <taxon>Dikarya</taxon>
        <taxon>Ascomycota</taxon>
        <taxon>Pezizomycotina</taxon>
        <taxon>Sordariomycetes</taxon>
        <taxon>Xylariomycetidae</taxon>
        <taxon>Xylariales</taxon>
        <taxon>Microdochiaceae</taxon>
        <taxon>Microdochium</taxon>
    </lineage>
</organism>
<name>A0A136JCS5_9PEZI</name>